<proteinExistence type="predicted"/>
<reference evidence="3" key="1">
    <citation type="submission" date="2021-02" db="EMBL/GenBank/DDBJ databases">
        <title>Skermanella TT6 skin isolate.</title>
        <authorList>
            <person name="Lee K."/>
            <person name="Ganzorig M."/>
        </authorList>
    </citation>
    <scope>NUCLEOTIDE SEQUENCE</scope>
    <source>
        <strain evidence="3">TT6</strain>
    </source>
</reference>
<dbReference type="Proteomes" id="UP000595197">
    <property type="component" value="Chromosome"/>
</dbReference>
<organism evidence="3 4">
    <name type="scientific">Skermanella cutis</name>
    <dbReference type="NCBI Taxonomy" id="2775420"/>
    <lineage>
        <taxon>Bacteria</taxon>
        <taxon>Pseudomonadati</taxon>
        <taxon>Pseudomonadota</taxon>
        <taxon>Alphaproteobacteria</taxon>
        <taxon>Rhodospirillales</taxon>
        <taxon>Azospirillaceae</taxon>
        <taxon>Skermanella</taxon>
    </lineage>
</organism>
<protein>
    <submittedName>
        <fullName evidence="3">Uncharacterized protein</fullName>
    </submittedName>
</protein>
<name>A0ABX7B3P3_9PROT</name>
<gene>
    <name evidence="3" type="ORF">IGS68_22365</name>
</gene>
<keyword evidence="1" id="KW-0175">Coiled coil</keyword>
<feature type="transmembrane region" description="Helical" evidence="2">
    <location>
        <begin position="21"/>
        <end position="38"/>
    </location>
</feature>
<feature type="coiled-coil region" evidence="1">
    <location>
        <begin position="42"/>
        <end position="90"/>
    </location>
</feature>
<accession>A0ABX7B3P3</accession>
<keyword evidence="2" id="KW-1133">Transmembrane helix</keyword>
<evidence type="ECO:0000256" key="2">
    <source>
        <dbReference type="SAM" id="Phobius"/>
    </source>
</evidence>
<evidence type="ECO:0000313" key="4">
    <source>
        <dbReference type="Proteomes" id="UP000595197"/>
    </source>
</evidence>
<evidence type="ECO:0000256" key="1">
    <source>
        <dbReference type="SAM" id="Coils"/>
    </source>
</evidence>
<dbReference type="EMBL" id="CP067420">
    <property type="protein sequence ID" value="QQP88733.1"/>
    <property type="molecule type" value="Genomic_DNA"/>
</dbReference>
<sequence length="241" mass="26240">MTLGLHDYERRRRRRFWVRTVKFLAFVGVLLGVGLFAYQMGVEQVKAREAGLRAENAQLSQANADLARSVASLRMAAQTAETRAAELEARLTRELPTGDLARLTELARERLAAGVDPRRLVFVLNQIRTPRQCEKPENKRFILPTPIYKGPNSAVGFANGAVTVSGEGTPARSSAGNAEGWFDPAAPVTIRFTEAGGRQTEATGVLPLNHVVVAAGVEHQFTVVAGSRSFVEVTGERCPFP</sequence>
<evidence type="ECO:0000313" key="3">
    <source>
        <dbReference type="EMBL" id="QQP88733.1"/>
    </source>
</evidence>
<dbReference type="RefSeq" id="WP_201074050.1">
    <property type="nucleotide sequence ID" value="NZ_CP067420.1"/>
</dbReference>
<keyword evidence="2" id="KW-0472">Membrane</keyword>
<keyword evidence="2" id="KW-0812">Transmembrane</keyword>
<keyword evidence="4" id="KW-1185">Reference proteome</keyword>